<proteinExistence type="predicted"/>
<dbReference type="PANTHER" id="PTHR10357:SF219">
    <property type="entry name" value="MALTOSE ALPHA-D-GLUCOSYLTRANSFERASE"/>
    <property type="match status" value="1"/>
</dbReference>
<dbReference type="Gene3D" id="3.90.400.10">
    <property type="entry name" value="Oligo-1,6-glucosidase, Domain 2"/>
    <property type="match status" value="1"/>
</dbReference>
<dbReference type="PANTHER" id="PTHR10357">
    <property type="entry name" value="ALPHA-AMYLASE FAMILY MEMBER"/>
    <property type="match status" value="1"/>
</dbReference>
<dbReference type="InterPro" id="IPR017853">
    <property type="entry name" value="GH"/>
</dbReference>
<dbReference type="GO" id="GO:0005975">
    <property type="term" value="P:carbohydrate metabolic process"/>
    <property type="evidence" value="ECO:0007669"/>
    <property type="project" value="InterPro"/>
</dbReference>
<dbReference type="SMART" id="SM00642">
    <property type="entry name" value="Aamy"/>
    <property type="match status" value="1"/>
</dbReference>
<gene>
    <name evidence="2" type="ORF">GA0070607_3589</name>
</gene>
<keyword evidence="3" id="KW-1185">Reference proteome</keyword>
<dbReference type="GO" id="GO:0016740">
    <property type="term" value="F:transferase activity"/>
    <property type="evidence" value="ECO:0007669"/>
    <property type="project" value="UniProtKB-KW"/>
</dbReference>
<evidence type="ECO:0000313" key="2">
    <source>
        <dbReference type="EMBL" id="SCE95137.1"/>
    </source>
</evidence>
<dbReference type="OrthoDB" id="9802433at2"/>
<accession>A0A1C4WFZ5</accession>
<dbReference type="InterPro" id="IPR045857">
    <property type="entry name" value="O16G_dom_2"/>
</dbReference>
<protein>
    <submittedName>
        <fullName evidence="2">Maltose alpha-D-glucosyltransferase/ alpha-amylase</fullName>
    </submittedName>
</protein>
<dbReference type="Pfam" id="PF00128">
    <property type="entry name" value="Alpha-amylase"/>
    <property type="match status" value="2"/>
</dbReference>
<dbReference type="Gene3D" id="3.20.20.80">
    <property type="entry name" value="Glycosidases"/>
    <property type="match status" value="1"/>
</dbReference>
<dbReference type="SUPFAM" id="SSF51445">
    <property type="entry name" value="(Trans)glycosidases"/>
    <property type="match status" value="1"/>
</dbReference>
<keyword evidence="2" id="KW-0808">Transferase</keyword>
<dbReference type="CDD" id="cd11334">
    <property type="entry name" value="AmyAc_TreS"/>
    <property type="match status" value="1"/>
</dbReference>
<dbReference type="InterPro" id="IPR006047">
    <property type="entry name" value="GH13_cat_dom"/>
</dbReference>
<dbReference type="RefSeq" id="WP_089019196.1">
    <property type="nucleotide sequence ID" value="NZ_LT607412.1"/>
</dbReference>
<reference evidence="3" key="1">
    <citation type="submission" date="2016-06" db="EMBL/GenBank/DDBJ databases">
        <authorList>
            <person name="Varghese N."/>
            <person name="Submissions Spin"/>
        </authorList>
    </citation>
    <scope>NUCLEOTIDE SEQUENCE [LARGE SCALE GENOMIC DNA]</scope>
    <source>
        <strain evidence="3">DSM 44875</strain>
    </source>
</reference>
<feature type="domain" description="Glycosyl hydrolase family 13 catalytic" evidence="1">
    <location>
        <begin position="13"/>
        <end position="416"/>
    </location>
</feature>
<dbReference type="AlphaFoldDB" id="A0A1C4WFZ5"/>
<dbReference type="Proteomes" id="UP000198243">
    <property type="component" value="Chromosome I"/>
</dbReference>
<name>A0A1C4WFZ5_9ACTN</name>
<sequence length="552" mass="62383">MGDRWYSEAVVYCLDIDTYADSNGDGVGDIRGLIGRLDYLARLGVTCLWLHPIHPSPNRDDGYDATDFYNVDPRFGTLGDFAELLHQAQNRGIRVIIDLVVNHTSDEHPWFQSARSSPDSPYRDWFVWSDTEPDDRHQGMVFPGEQDETWSYDRTAKAWFYHRFYKFQPDLNFANPEVRAEIKKIMSFWLQLGVSGFRMDAVPFIIELTEPGNPNSPKDFEFLTELRQHVQWRRGDAVLLAEANVEPDQLPTFFGDAGGSGNRIHMLFDFMLNGRLMLALARQDPEPLVEALRDTPTLPVGGQWATFLRNHDEIDLSRLTTEQRNQVYAQFGPDEDMRIYDRGIRRRLAPMLGNDRRRLELAYALQFSLRGTPVLRYGEEIGMGDDLSLPGREAIRTPMQWSYQPNAGFSTADPEKLVRPVIDKGEFGYQTVNVTAQRGDSKSLLAWFERMIRTLREAPEVGSGSTTHIDVPAPAGVLAHRADGPTGTMVFLHNLGTDDVEVDLSTLEAEADLPNDVLADRGYGELGKLGAVKLSGYGYRWIRLCRGSVGTG</sequence>
<evidence type="ECO:0000259" key="1">
    <source>
        <dbReference type="SMART" id="SM00642"/>
    </source>
</evidence>
<dbReference type="EMBL" id="LT607412">
    <property type="protein sequence ID" value="SCE95137.1"/>
    <property type="molecule type" value="Genomic_DNA"/>
</dbReference>
<organism evidence="2 3">
    <name type="scientific">Micromonospora coriariae</name>
    <dbReference type="NCBI Taxonomy" id="285665"/>
    <lineage>
        <taxon>Bacteria</taxon>
        <taxon>Bacillati</taxon>
        <taxon>Actinomycetota</taxon>
        <taxon>Actinomycetes</taxon>
        <taxon>Micromonosporales</taxon>
        <taxon>Micromonosporaceae</taxon>
        <taxon>Micromonospora</taxon>
    </lineage>
</organism>
<evidence type="ECO:0000313" key="3">
    <source>
        <dbReference type="Proteomes" id="UP000198243"/>
    </source>
</evidence>